<proteinExistence type="predicted"/>
<keyword evidence="1" id="KW-1133">Transmembrane helix</keyword>
<comment type="caution">
    <text evidence="2">The sequence shown here is derived from an EMBL/GenBank/DDBJ whole genome shotgun (WGS) entry which is preliminary data.</text>
</comment>
<sequence length="107" mass="12759">MDEKILIKKNHQNIIRKVLLHLQLLQVLIVLLLILLQKYLKELPQKEKNLFLFLIFGFLILFGIFINLLFLYISINHFMDLLRQHCSKNLSKNNNKLITTTLENKES</sequence>
<name>A0A6V7XLF5_MELEN</name>
<protein>
    <submittedName>
        <fullName evidence="2">Uncharacterized protein</fullName>
    </submittedName>
</protein>
<reference evidence="2 3" key="1">
    <citation type="submission" date="2020-08" db="EMBL/GenBank/DDBJ databases">
        <authorList>
            <person name="Koutsovoulos G."/>
            <person name="Danchin GJ E."/>
        </authorList>
    </citation>
    <scope>NUCLEOTIDE SEQUENCE [LARGE SCALE GENOMIC DNA]</scope>
</reference>
<keyword evidence="1" id="KW-0812">Transmembrane</keyword>
<evidence type="ECO:0000256" key="1">
    <source>
        <dbReference type="SAM" id="Phobius"/>
    </source>
</evidence>
<dbReference type="EMBL" id="CAJEWN010001806">
    <property type="protein sequence ID" value="CAD2200166.1"/>
    <property type="molecule type" value="Genomic_DNA"/>
</dbReference>
<keyword evidence="1" id="KW-0472">Membrane</keyword>
<feature type="transmembrane region" description="Helical" evidence="1">
    <location>
        <begin position="51"/>
        <end position="73"/>
    </location>
</feature>
<dbReference type="Proteomes" id="UP000580250">
    <property type="component" value="Unassembled WGS sequence"/>
</dbReference>
<dbReference type="AlphaFoldDB" id="A0A6V7XLF5"/>
<feature type="transmembrane region" description="Helical" evidence="1">
    <location>
        <begin position="20"/>
        <end position="39"/>
    </location>
</feature>
<accession>A0A6V7XLF5</accession>
<gene>
    <name evidence="2" type="ORF">MENT_LOCUS53610</name>
</gene>
<evidence type="ECO:0000313" key="2">
    <source>
        <dbReference type="EMBL" id="CAD2200166.1"/>
    </source>
</evidence>
<organism evidence="2 3">
    <name type="scientific">Meloidogyne enterolobii</name>
    <name type="common">Root-knot nematode worm</name>
    <name type="synonym">Meloidogyne mayaguensis</name>
    <dbReference type="NCBI Taxonomy" id="390850"/>
    <lineage>
        <taxon>Eukaryota</taxon>
        <taxon>Metazoa</taxon>
        <taxon>Ecdysozoa</taxon>
        <taxon>Nematoda</taxon>
        <taxon>Chromadorea</taxon>
        <taxon>Rhabditida</taxon>
        <taxon>Tylenchina</taxon>
        <taxon>Tylenchomorpha</taxon>
        <taxon>Tylenchoidea</taxon>
        <taxon>Meloidogynidae</taxon>
        <taxon>Meloidogyninae</taxon>
        <taxon>Meloidogyne</taxon>
    </lineage>
</organism>
<evidence type="ECO:0000313" key="3">
    <source>
        <dbReference type="Proteomes" id="UP000580250"/>
    </source>
</evidence>